<protein>
    <submittedName>
        <fullName evidence="2">Uncharacterized protein</fullName>
    </submittedName>
</protein>
<comment type="caution">
    <text evidence="2">The sequence shown here is derived from an EMBL/GenBank/DDBJ whole genome shotgun (WGS) entry which is preliminary data.</text>
</comment>
<reference evidence="2" key="1">
    <citation type="journal article" date="2020" name="J Insects Food Feed">
        <title>The yellow mealworm (Tenebrio molitor) genome: a resource for the emerging insects as food and feed industry.</title>
        <authorList>
            <person name="Eriksson T."/>
            <person name="Andere A."/>
            <person name="Kelstrup H."/>
            <person name="Emery V."/>
            <person name="Picard C."/>
        </authorList>
    </citation>
    <scope>NUCLEOTIDE SEQUENCE</scope>
    <source>
        <strain evidence="2">Stoneville</strain>
        <tissue evidence="2">Whole head</tissue>
    </source>
</reference>
<keyword evidence="3" id="KW-1185">Reference proteome</keyword>
<name>A0A8J6LEB0_TENMO</name>
<proteinExistence type="predicted"/>
<evidence type="ECO:0000313" key="2">
    <source>
        <dbReference type="EMBL" id="KAH0819639.1"/>
    </source>
</evidence>
<reference evidence="2" key="2">
    <citation type="submission" date="2021-08" db="EMBL/GenBank/DDBJ databases">
        <authorList>
            <person name="Eriksson T."/>
        </authorList>
    </citation>
    <scope>NUCLEOTIDE SEQUENCE</scope>
    <source>
        <strain evidence="2">Stoneville</strain>
        <tissue evidence="2">Whole head</tissue>
    </source>
</reference>
<sequence>MGRKVPEEGGRRVAVLMVVTKQVPLVFPFPALYKSILIKGLFDDFIWCLKIYGRFVDELKLIEAVGEERMDLPGLADGHLRRSRLRQSGEQSEGWSLGVGPSGSPEGVAQHPVLISRAVYAG</sequence>
<evidence type="ECO:0000256" key="1">
    <source>
        <dbReference type="SAM" id="MobiDB-lite"/>
    </source>
</evidence>
<gene>
    <name evidence="2" type="ORF">GEV33_003152</name>
</gene>
<dbReference type="Proteomes" id="UP000719412">
    <property type="component" value="Unassembled WGS sequence"/>
</dbReference>
<organism evidence="2 3">
    <name type="scientific">Tenebrio molitor</name>
    <name type="common">Yellow mealworm beetle</name>
    <dbReference type="NCBI Taxonomy" id="7067"/>
    <lineage>
        <taxon>Eukaryota</taxon>
        <taxon>Metazoa</taxon>
        <taxon>Ecdysozoa</taxon>
        <taxon>Arthropoda</taxon>
        <taxon>Hexapoda</taxon>
        <taxon>Insecta</taxon>
        <taxon>Pterygota</taxon>
        <taxon>Neoptera</taxon>
        <taxon>Endopterygota</taxon>
        <taxon>Coleoptera</taxon>
        <taxon>Polyphaga</taxon>
        <taxon>Cucujiformia</taxon>
        <taxon>Tenebrionidae</taxon>
        <taxon>Tenebrio</taxon>
    </lineage>
</organism>
<accession>A0A8J6LEB0</accession>
<evidence type="ECO:0000313" key="3">
    <source>
        <dbReference type="Proteomes" id="UP000719412"/>
    </source>
</evidence>
<feature type="region of interest" description="Disordered" evidence="1">
    <location>
        <begin position="83"/>
        <end position="108"/>
    </location>
</feature>
<dbReference type="AlphaFoldDB" id="A0A8J6LEB0"/>
<dbReference type="EMBL" id="JABDTM020014073">
    <property type="protein sequence ID" value="KAH0819639.1"/>
    <property type="molecule type" value="Genomic_DNA"/>
</dbReference>